<dbReference type="VEuPathDB" id="VectorBase:GPPI050524"/>
<dbReference type="InterPro" id="IPR039750">
    <property type="entry name" value="DRC1/DRC2"/>
</dbReference>
<protein>
    <recommendedName>
        <fullName evidence="3">Dynein regulatory complex protein 1/2 N-terminal domain-containing protein</fullName>
    </recommendedName>
</protein>
<evidence type="ECO:0000313" key="4">
    <source>
        <dbReference type="EnsemblMetazoa" id="GPPI050524-PA"/>
    </source>
</evidence>
<dbReference type="EMBL" id="JXJN01026730">
    <property type="status" value="NOT_ANNOTATED_CDS"/>
    <property type="molecule type" value="Genomic_DNA"/>
</dbReference>
<feature type="coiled-coil region" evidence="2">
    <location>
        <begin position="65"/>
        <end position="92"/>
    </location>
</feature>
<dbReference type="AlphaFoldDB" id="A0A1B0C6K7"/>
<dbReference type="GO" id="GO:0003352">
    <property type="term" value="P:regulation of cilium movement"/>
    <property type="evidence" value="ECO:0007669"/>
    <property type="project" value="TreeGrafter"/>
</dbReference>
<proteinExistence type="predicted"/>
<evidence type="ECO:0000256" key="1">
    <source>
        <dbReference type="ARBA" id="ARBA00023054"/>
    </source>
</evidence>
<evidence type="ECO:0000259" key="3">
    <source>
        <dbReference type="Pfam" id="PF14772"/>
    </source>
</evidence>
<dbReference type="PANTHER" id="PTHR21625">
    <property type="entry name" value="NYD-SP28 PROTEIN"/>
    <property type="match status" value="1"/>
</dbReference>
<dbReference type="GO" id="GO:0070286">
    <property type="term" value="P:axonemal dynein complex assembly"/>
    <property type="evidence" value="ECO:0007669"/>
    <property type="project" value="InterPro"/>
</dbReference>
<dbReference type="EMBL" id="JXJN01026732">
    <property type="status" value="NOT_ANNOTATED_CDS"/>
    <property type="molecule type" value="Genomic_DNA"/>
</dbReference>
<dbReference type="PANTHER" id="PTHR21625:SF1">
    <property type="entry name" value="DYNEIN REGULATORY COMPLEX PROTEIN 1"/>
    <property type="match status" value="1"/>
</dbReference>
<evidence type="ECO:0000256" key="2">
    <source>
        <dbReference type="SAM" id="Coils"/>
    </source>
</evidence>
<keyword evidence="1 2" id="KW-0175">Coiled coil</keyword>
<reference evidence="4" key="2">
    <citation type="submission" date="2020-05" db="UniProtKB">
        <authorList>
            <consortium name="EnsemblMetazoa"/>
        </authorList>
    </citation>
    <scope>IDENTIFICATION</scope>
    <source>
        <strain evidence="4">IAEA</strain>
    </source>
</reference>
<dbReference type="InterPro" id="IPR039505">
    <property type="entry name" value="DRC1/2_N"/>
</dbReference>
<organism evidence="4 5">
    <name type="scientific">Glossina palpalis gambiensis</name>
    <dbReference type="NCBI Taxonomy" id="67801"/>
    <lineage>
        <taxon>Eukaryota</taxon>
        <taxon>Metazoa</taxon>
        <taxon>Ecdysozoa</taxon>
        <taxon>Arthropoda</taxon>
        <taxon>Hexapoda</taxon>
        <taxon>Insecta</taxon>
        <taxon>Pterygota</taxon>
        <taxon>Neoptera</taxon>
        <taxon>Endopterygota</taxon>
        <taxon>Diptera</taxon>
        <taxon>Brachycera</taxon>
        <taxon>Muscomorpha</taxon>
        <taxon>Hippoboscoidea</taxon>
        <taxon>Glossinidae</taxon>
        <taxon>Glossina</taxon>
    </lineage>
</organism>
<name>A0A1B0C6K7_9MUSC</name>
<dbReference type="Proteomes" id="UP000092460">
    <property type="component" value="Unassembled WGS sequence"/>
</dbReference>
<evidence type="ECO:0000313" key="5">
    <source>
        <dbReference type="Proteomes" id="UP000092460"/>
    </source>
</evidence>
<reference evidence="5" key="1">
    <citation type="submission" date="2015-01" db="EMBL/GenBank/DDBJ databases">
        <authorList>
            <person name="Aksoy S."/>
            <person name="Warren W."/>
            <person name="Wilson R.K."/>
        </authorList>
    </citation>
    <scope>NUCLEOTIDE SEQUENCE [LARGE SCALE GENOMIC DNA]</scope>
    <source>
        <strain evidence="5">IAEA</strain>
    </source>
</reference>
<dbReference type="STRING" id="67801.A0A1B0C6K7"/>
<dbReference type="GO" id="GO:0060285">
    <property type="term" value="P:cilium-dependent cell motility"/>
    <property type="evidence" value="ECO:0007669"/>
    <property type="project" value="TreeGrafter"/>
</dbReference>
<accession>A0A1B0C6K7</accession>
<dbReference type="EMBL" id="JXJN01026731">
    <property type="status" value="NOT_ANNOTATED_CDS"/>
    <property type="molecule type" value="Genomic_DNA"/>
</dbReference>
<feature type="domain" description="Dynein regulatory complex protein 1/2 N-terminal" evidence="3">
    <location>
        <begin position="4"/>
        <end position="50"/>
    </location>
</feature>
<dbReference type="Pfam" id="PF14772">
    <property type="entry name" value="NYD-SP28"/>
    <property type="match status" value="1"/>
</dbReference>
<dbReference type="GO" id="GO:0005858">
    <property type="term" value="C:axonemal dynein complex"/>
    <property type="evidence" value="ECO:0007669"/>
    <property type="project" value="InterPro"/>
</dbReference>
<sequence>MVVNEQLERQKEAIFQLFKSKDEMTERCQKELKRVNEKYLVDQTKQSADIYFMIKRIDNQTELMKGAYKENIYELQNTIDNEREKFQDESNRKWRDPYIALTIKLCSPLSMNNSTMSLADFFETTQSFGITARQN</sequence>
<keyword evidence="5" id="KW-1185">Reference proteome</keyword>
<dbReference type="EnsemblMetazoa" id="GPPI050524-RA">
    <property type="protein sequence ID" value="GPPI050524-PA"/>
    <property type="gene ID" value="GPPI050524"/>
</dbReference>